<evidence type="ECO:0000259" key="2">
    <source>
        <dbReference type="Pfam" id="PF16033"/>
    </source>
</evidence>
<name>E0W2M4_PEDHC</name>
<dbReference type="InterPro" id="IPR031993">
    <property type="entry name" value="DUF4789"/>
</dbReference>
<dbReference type="Pfam" id="PF16033">
    <property type="entry name" value="DUF4789"/>
    <property type="match status" value="2"/>
</dbReference>
<keyword evidence="1" id="KW-1133">Transmembrane helix</keyword>
<keyword evidence="5" id="KW-1185">Reference proteome</keyword>
<sequence length="298" mass="34015">MTNPSNLIILVIFTLLVYLNCFSVLICESKSLEGTLNEIECFSQNKVYNVEKDKCYKLLTRGPCESGYWFVLEKPKSGINNQDVKISGICAKELCPEGGYYWSKTKTCVQAKDKKRLCGKSSDQELLNNFFGEGECMCSREPIRARLNNDENSKCYQLYTKGPCQERQVIGIYFVWKIDKAKCIEDKCFDQTNELKKQGTLSRYGVLAPWINGSCYELGTQGPCPETFKFKVDRTTLQPACIALINAIFDIEKPQDCYQDENGDCQKRINKSENADKYKEELLNALNAARKKRTVSLE</sequence>
<evidence type="ECO:0000313" key="4">
    <source>
        <dbReference type="EnsemblMetazoa" id="PHUM595860-PA"/>
    </source>
</evidence>
<dbReference type="EnsemblMetazoa" id="PHUM595860-RA">
    <property type="protein sequence ID" value="PHUM595860-PA"/>
    <property type="gene ID" value="PHUM595860"/>
</dbReference>
<reference evidence="3" key="2">
    <citation type="submission" date="2007-04" db="EMBL/GenBank/DDBJ databases">
        <title>The genome of the human body louse.</title>
        <authorList>
            <consortium name="The Human Body Louse Genome Consortium"/>
            <person name="Kirkness E."/>
            <person name="Walenz B."/>
            <person name="Hass B."/>
            <person name="Bruggner R."/>
            <person name="Strausberg R."/>
        </authorList>
    </citation>
    <scope>NUCLEOTIDE SEQUENCE</scope>
    <source>
        <strain evidence="3">USDA</strain>
    </source>
</reference>
<feature type="transmembrane region" description="Helical" evidence="1">
    <location>
        <begin position="7"/>
        <end position="26"/>
    </location>
</feature>
<dbReference type="Proteomes" id="UP000009046">
    <property type="component" value="Unassembled WGS sequence"/>
</dbReference>
<keyword evidence="1" id="KW-0812">Transmembrane</keyword>
<protein>
    <recommendedName>
        <fullName evidence="2">DUF4789 domain-containing protein</fullName>
    </recommendedName>
</protein>
<dbReference type="PANTHER" id="PTHR21177:SF4">
    <property type="entry name" value="IP06524P"/>
    <property type="match status" value="1"/>
</dbReference>
<reference evidence="3" key="1">
    <citation type="submission" date="2007-04" db="EMBL/GenBank/DDBJ databases">
        <title>Annotation of Pediculus humanus corporis strain USDA.</title>
        <authorList>
            <person name="Kirkness E."/>
            <person name="Hannick L."/>
            <person name="Hass B."/>
            <person name="Bruggner R."/>
            <person name="Lawson D."/>
            <person name="Bidwell S."/>
            <person name="Joardar V."/>
            <person name="Caler E."/>
            <person name="Walenz B."/>
            <person name="Inman J."/>
            <person name="Schobel S."/>
            <person name="Galinsky K."/>
            <person name="Amedeo P."/>
            <person name="Strausberg R."/>
        </authorList>
    </citation>
    <scope>NUCLEOTIDE SEQUENCE</scope>
    <source>
        <strain evidence="3">USDA</strain>
    </source>
</reference>
<dbReference type="OrthoDB" id="6576946at2759"/>
<dbReference type="GeneID" id="8239614"/>
<feature type="domain" description="DUF4789" evidence="2">
    <location>
        <begin position="40"/>
        <end position="114"/>
    </location>
</feature>
<proteinExistence type="predicted"/>
<dbReference type="KEGG" id="phu:Phum_PHUM595860"/>
<dbReference type="PANTHER" id="PTHR21177">
    <property type="entry name" value="IP06524P-RELATED"/>
    <property type="match status" value="1"/>
</dbReference>
<dbReference type="eggNOG" id="ENOG502STNA">
    <property type="taxonomic scope" value="Eukaryota"/>
</dbReference>
<reference evidence="4" key="3">
    <citation type="submission" date="2021-02" db="UniProtKB">
        <authorList>
            <consortium name="EnsemblMetazoa"/>
        </authorList>
    </citation>
    <scope>IDENTIFICATION</scope>
    <source>
        <strain evidence="4">USDA</strain>
    </source>
</reference>
<dbReference type="RefSeq" id="XP_002432618.1">
    <property type="nucleotide sequence ID" value="XM_002432573.1"/>
</dbReference>
<evidence type="ECO:0000313" key="5">
    <source>
        <dbReference type="Proteomes" id="UP000009046"/>
    </source>
</evidence>
<dbReference type="VEuPathDB" id="VectorBase:PHUM595860"/>
<dbReference type="HOGENOM" id="CLU_934777_0_0_1"/>
<feature type="domain" description="DUF4789" evidence="2">
    <location>
        <begin position="123"/>
        <end position="224"/>
    </location>
</feature>
<dbReference type="EMBL" id="DS235879">
    <property type="protein sequence ID" value="EEB19880.1"/>
    <property type="molecule type" value="Genomic_DNA"/>
</dbReference>
<organism>
    <name type="scientific">Pediculus humanus subsp. corporis</name>
    <name type="common">Body louse</name>
    <dbReference type="NCBI Taxonomy" id="121224"/>
    <lineage>
        <taxon>Eukaryota</taxon>
        <taxon>Metazoa</taxon>
        <taxon>Ecdysozoa</taxon>
        <taxon>Arthropoda</taxon>
        <taxon>Hexapoda</taxon>
        <taxon>Insecta</taxon>
        <taxon>Pterygota</taxon>
        <taxon>Neoptera</taxon>
        <taxon>Paraneoptera</taxon>
        <taxon>Psocodea</taxon>
        <taxon>Troctomorpha</taxon>
        <taxon>Phthiraptera</taxon>
        <taxon>Anoplura</taxon>
        <taxon>Pediculidae</taxon>
        <taxon>Pediculus</taxon>
    </lineage>
</organism>
<gene>
    <name evidence="4" type="primary">8239614</name>
    <name evidence="3" type="ORF">Phum_PHUM595860</name>
</gene>
<dbReference type="CTD" id="8239614"/>
<dbReference type="OMA" id="ICAKELC"/>
<dbReference type="InParanoid" id="E0W2M4"/>
<dbReference type="AlphaFoldDB" id="E0W2M4"/>
<evidence type="ECO:0000256" key="1">
    <source>
        <dbReference type="SAM" id="Phobius"/>
    </source>
</evidence>
<keyword evidence="1" id="KW-0472">Membrane</keyword>
<dbReference type="EMBL" id="AAZO01007260">
    <property type="status" value="NOT_ANNOTATED_CDS"/>
    <property type="molecule type" value="Genomic_DNA"/>
</dbReference>
<evidence type="ECO:0000313" key="3">
    <source>
        <dbReference type="EMBL" id="EEB19880.1"/>
    </source>
</evidence>
<accession>E0W2M4</accession>